<feature type="region of interest" description="Disordered" evidence="1">
    <location>
        <begin position="54"/>
        <end position="82"/>
    </location>
</feature>
<feature type="signal peptide" evidence="2">
    <location>
        <begin position="1"/>
        <end position="20"/>
    </location>
</feature>
<reference evidence="3" key="1">
    <citation type="submission" date="2014-09" db="EMBL/GenBank/DDBJ databases">
        <authorList>
            <person name="Magalhaes I.L.F."/>
            <person name="Oliveira U."/>
            <person name="Santos F.R."/>
            <person name="Vidigal T.H.D.A."/>
            <person name="Brescovit A.D."/>
            <person name="Santos A.J."/>
        </authorList>
    </citation>
    <scope>NUCLEOTIDE SEQUENCE</scope>
    <source>
        <tissue evidence="3">Shoot tissue taken approximately 20 cm above the soil surface</tissue>
    </source>
</reference>
<feature type="chain" id="PRO_5002060965" description="Secreted protein" evidence="2">
    <location>
        <begin position="21"/>
        <end position="82"/>
    </location>
</feature>
<evidence type="ECO:0008006" key="4">
    <source>
        <dbReference type="Google" id="ProtNLM"/>
    </source>
</evidence>
<dbReference type="EMBL" id="GBRH01217366">
    <property type="protein sequence ID" value="JAD80529.1"/>
    <property type="molecule type" value="Transcribed_RNA"/>
</dbReference>
<organism evidence="3">
    <name type="scientific">Arundo donax</name>
    <name type="common">Giant reed</name>
    <name type="synonym">Donax arundinaceus</name>
    <dbReference type="NCBI Taxonomy" id="35708"/>
    <lineage>
        <taxon>Eukaryota</taxon>
        <taxon>Viridiplantae</taxon>
        <taxon>Streptophyta</taxon>
        <taxon>Embryophyta</taxon>
        <taxon>Tracheophyta</taxon>
        <taxon>Spermatophyta</taxon>
        <taxon>Magnoliopsida</taxon>
        <taxon>Liliopsida</taxon>
        <taxon>Poales</taxon>
        <taxon>Poaceae</taxon>
        <taxon>PACMAD clade</taxon>
        <taxon>Arundinoideae</taxon>
        <taxon>Arundineae</taxon>
        <taxon>Arundo</taxon>
    </lineage>
</organism>
<dbReference type="AlphaFoldDB" id="A0A0A9CW07"/>
<name>A0A0A9CW07_ARUDO</name>
<keyword evidence="2" id="KW-0732">Signal</keyword>
<evidence type="ECO:0000313" key="3">
    <source>
        <dbReference type="EMBL" id="JAD80529.1"/>
    </source>
</evidence>
<evidence type="ECO:0000256" key="2">
    <source>
        <dbReference type="SAM" id="SignalP"/>
    </source>
</evidence>
<sequence>MNGLYRIYFCLIQRTTLCLAANCCNLRGTSRAGTSSVSVYSNLRRRFPRPGDEIAESGRPAGAALQTGHAAIDTRTNDSGIP</sequence>
<proteinExistence type="predicted"/>
<accession>A0A0A9CW07</accession>
<reference evidence="3" key="2">
    <citation type="journal article" date="2015" name="Data Brief">
        <title>Shoot transcriptome of the giant reed, Arundo donax.</title>
        <authorList>
            <person name="Barrero R.A."/>
            <person name="Guerrero F.D."/>
            <person name="Moolhuijzen P."/>
            <person name="Goolsby J.A."/>
            <person name="Tidwell J."/>
            <person name="Bellgard S.E."/>
            <person name="Bellgard M.I."/>
        </authorList>
    </citation>
    <scope>NUCLEOTIDE SEQUENCE</scope>
    <source>
        <tissue evidence="3">Shoot tissue taken approximately 20 cm above the soil surface</tissue>
    </source>
</reference>
<evidence type="ECO:0000256" key="1">
    <source>
        <dbReference type="SAM" id="MobiDB-lite"/>
    </source>
</evidence>
<protein>
    <recommendedName>
        <fullName evidence="4">Secreted protein</fullName>
    </recommendedName>
</protein>